<sequence>MVQRVGDDRVVLAQQRFEQATVGVEAGGIEDRVLLAEEVGDLLLQLLVQILGATDEAHRGHAEAVGIQCVLGGLDQVRMVGQAQVVVGTEVQHLAAVVEGDLGRLRAGDDPLGLEQALGADGVQFRGVVAGQCGGGVGQGVGTAKTWEAA</sequence>
<name>A0A9P7C1D5_9FUNG</name>
<evidence type="ECO:0000313" key="1">
    <source>
        <dbReference type="EMBL" id="KAG1530902.1"/>
    </source>
</evidence>
<gene>
    <name evidence="1" type="ORF">G6F50_017016</name>
</gene>
<reference evidence="1 2" key="1">
    <citation type="journal article" date="2020" name="Microb. Genom.">
        <title>Genetic diversity of clinical and environmental Mucorales isolates obtained from an investigation of mucormycosis cases among solid organ transplant recipients.</title>
        <authorList>
            <person name="Nguyen M.H."/>
            <person name="Kaul D."/>
            <person name="Muto C."/>
            <person name="Cheng S.J."/>
            <person name="Richter R.A."/>
            <person name="Bruno V.M."/>
            <person name="Liu G."/>
            <person name="Beyhan S."/>
            <person name="Sundermann A.J."/>
            <person name="Mounaud S."/>
            <person name="Pasculle A.W."/>
            <person name="Nierman W.C."/>
            <person name="Driscoll E."/>
            <person name="Cumbie R."/>
            <person name="Clancy C.J."/>
            <person name="Dupont C.L."/>
        </authorList>
    </citation>
    <scope>NUCLEOTIDE SEQUENCE [LARGE SCALE GENOMIC DNA]</scope>
    <source>
        <strain evidence="1 2">GL24</strain>
    </source>
</reference>
<dbReference type="EMBL" id="JAANIU010011646">
    <property type="protein sequence ID" value="KAG1530902.1"/>
    <property type="molecule type" value="Genomic_DNA"/>
</dbReference>
<comment type="caution">
    <text evidence="1">The sequence shown here is derived from an EMBL/GenBank/DDBJ whole genome shotgun (WGS) entry which is preliminary data.</text>
</comment>
<proteinExistence type="predicted"/>
<accession>A0A9P7C1D5</accession>
<keyword evidence="2" id="KW-1185">Reference proteome</keyword>
<evidence type="ECO:0000313" key="2">
    <source>
        <dbReference type="Proteomes" id="UP000740926"/>
    </source>
</evidence>
<dbReference type="AlphaFoldDB" id="A0A9P7C1D5"/>
<protein>
    <submittedName>
        <fullName evidence="1">Uncharacterized protein</fullName>
    </submittedName>
</protein>
<dbReference type="Proteomes" id="UP000740926">
    <property type="component" value="Unassembled WGS sequence"/>
</dbReference>
<organism evidence="1 2">
    <name type="scientific">Rhizopus delemar</name>
    <dbReference type="NCBI Taxonomy" id="936053"/>
    <lineage>
        <taxon>Eukaryota</taxon>
        <taxon>Fungi</taxon>
        <taxon>Fungi incertae sedis</taxon>
        <taxon>Mucoromycota</taxon>
        <taxon>Mucoromycotina</taxon>
        <taxon>Mucoromycetes</taxon>
        <taxon>Mucorales</taxon>
        <taxon>Mucorineae</taxon>
        <taxon>Rhizopodaceae</taxon>
        <taxon>Rhizopus</taxon>
    </lineage>
</organism>